<proteinExistence type="predicted"/>
<protein>
    <submittedName>
        <fullName evidence="1">Uncharacterized protein</fullName>
    </submittedName>
</protein>
<comment type="caution">
    <text evidence="1">The sequence shown here is derived from an EMBL/GenBank/DDBJ whole genome shotgun (WGS) entry which is preliminary data.</text>
</comment>
<evidence type="ECO:0000313" key="2">
    <source>
        <dbReference type="Proteomes" id="UP000748756"/>
    </source>
</evidence>
<reference evidence="1" key="1">
    <citation type="journal article" date="2020" name="Fungal Divers.">
        <title>Resolving the Mortierellaceae phylogeny through synthesis of multi-gene phylogenetics and phylogenomics.</title>
        <authorList>
            <person name="Vandepol N."/>
            <person name="Liber J."/>
            <person name="Desiro A."/>
            <person name="Na H."/>
            <person name="Kennedy M."/>
            <person name="Barry K."/>
            <person name="Grigoriev I.V."/>
            <person name="Miller A.N."/>
            <person name="O'Donnell K."/>
            <person name="Stajich J.E."/>
            <person name="Bonito G."/>
        </authorList>
    </citation>
    <scope>NUCLEOTIDE SEQUENCE</scope>
    <source>
        <strain evidence="1">NRRL 6426</strain>
    </source>
</reference>
<dbReference type="EMBL" id="JAAAUQ010002091">
    <property type="protein sequence ID" value="KAF9127987.1"/>
    <property type="molecule type" value="Genomic_DNA"/>
</dbReference>
<organism evidence="1 2">
    <name type="scientific">Linnemannia schmuckeri</name>
    <dbReference type="NCBI Taxonomy" id="64567"/>
    <lineage>
        <taxon>Eukaryota</taxon>
        <taxon>Fungi</taxon>
        <taxon>Fungi incertae sedis</taxon>
        <taxon>Mucoromycota</taxon>
        <taxon>Mortierellomycotina</taxon>
        <taxon>Mortierellomycetes</taxon>
        <taxon>Mortierellales</taxon>
        <taxon>Mortierellaceae</taxon>
        <taxon>Linnemannia</taxon>
    </lineage>
</organism>
<feature type="non-terminal residue" evidence="1">
    <location>
        <position position="225"/>
    </location>
</feature>
<accession>A0A9P5RDM5</accession>
<name>A0A9P5RDM5_9FUNG</name>
<gene>
    <name evidence="1" type="ORF">BG015_004423</name>
</gene>
<sequence length="225" mass="24237">YATALLRLASPITRTVARAVTRAIESSLARVTTQSIFLAEPTQERRRPFSRMLTGTLLRRPAQVPHALHFLDQALEDSPLIETQRFRSPYSPACHARIYHAVSASGTPLTQAQAEARLIPNSIMASSTSGCSEKNKPQCISYEGILSGTVDGVITLKKTACVPSLVITGGTEVGHPGGAYSHSNGYKVDVRHQPGLDNYIKTVFPRIANGEMGTRSGKPIGKSVL</sequence>
<evidence type="ECO:0000313" key="1">
    <source>
        <dbReference type="EMBL" id="KAF9127987.1"/>
    </source>
</evidence>
<dbReference type="Proteomes" id="UP000748756">
    <property type="component" value="Unassembled WGS sequence"/>
</dbReference>
<dbReference type="AlphaFoldDB" id="A0A9P5RDM5"/>
<dbReference type="OrthoDB" id="3219649at2759"/>
<keyword evidence="2" id="KW-1185">Reference proteome</keyword>